<dbReference type="PANTHER" id="PTHR10285">
    <property type="entry name" value="URIDINE KINASE"/>
    <property type="match status" value="1"/>
</dbReference>
<dbReference type="GO" id="GO:0016787">
    <property type="term" value="F:hydrolase activity"/>
    <property type="evidence" value="ECO:0007669"/>
    <property type="project" value="UniProtKB-KW"/>
</dbReference>
<keyword evidence="2" id="KW-0378">Hydrolase</keyword>
<reference evidence="2" key="1">
    <citation type="journal article" date="2020" name="Stud. Mycol.">
        <title>101 Dothideomycetes genomes: a test case for predicting lifestyles and emergence of pathogens.</title>
        <authorList>
            <person name="Haridas S."/>
            <person name="Albert R."/>
            <person name="Binder M."/>
            <person name="Bloem J."/>
            <person name="Labutti K."/>
            <person name="Salamov A."/>
            <person name="Andreopoulos B."/>
            <person name="Baker S."/>
            <person name="Barry K."/>
            <person name="Bills G."/>
            <person name="Bluhm B."/>
            <person name="Cannon C."/>
            <person name="Castanera R."/>
            <person name="Culley D."/>
            <person name="Daum C."/>
            <person name="Ezra D."/>
            <person name="Gonzalez J."/>
            <person name="Henrissat B."/>
            <person name="Kuo A."/>
            <person name="Liang C."/>
            <person name="Lipzen A."/>
            <person name="Lutzoni F."/>
            <person name="Magnuson J."/>
            <person name="Mondo S."/>
            <person name="Nolan M."/>
            <person name="Ohm R."/>
            <person name="Pangilinan J."/>
            <person name="Park H.-J."/>
            <person name="Ramirez L."/>
            <person name="Alfaro M."/>
            <person name="Sun H."/>
            <person name="Tritt A."/>
            <person name="Yoshinaga Y."/>
            <person name="Zwiers L.-H."/>
            <person name="Turgeon B."/>
            <person name="Goodwin S."/>
            <person name="Spatafora J."/>
            <person name="Crous P."/>
            <person name="Grigoriev I."/>
        </authorList>
    </citation>
    <scope>NUCLEOTIDE SEQUENCE</scope>
    <source>
        <strain evidence="2">CBS 473.64</strain>
    </source>
</reference>
<sequence length="271" mass="30061">MDEQVDRLVAQTWGTSSVPLADQLANRAVGKFQDVPRSKRYLIAVSGIPGSGKTTLAAIVSNRLNELYARQSPGIAPSNPIAAFIPMDGYHLSREQLDAMPDPLSAHARRGAAFTFDGHSFLSLVKELREPLCPETRTLFAPSFDHAMKDPVANDIAIRPSVRLAIFEGNYLSLSKTPWKEAAELMDELWFVRVSFEVARSRLVHRHIKAGLAKNEEEAGKRADENDLVNGKEIVENRLDVHEMILSNDDGSWAPERQGVGDGKDVRSEKY</sequence>
<dbReference type="Proteomes" id="UP000799753">
    <property type="component" value="Unassembled WGS sequence"/>
</dbReference>
<gene>
    <name evidence="2" type="ORF">P280DRAFT_467644</name>
</gene>
<dbReference type="InterPro" id="IPR027417">
    <property type="entry name" value="P-loop_NTPase"/>
</dbReference>
<evidence type="ECO:0000313" key="2">
    <source>
        <dbReference type="EMBL" id="KAF2642249.1"/>
    </source>
</evidence>
<dbReference type="OrthoDB" id="6362633at2759"/>
<dbReference type="Gene3D" id="3.40.50.300">
    <property type="entry name" value="P-loop containing nucleotide triphosphate hydrolases"/>
    <property type="match status" value="2"/>
</dbReference>
<name>A0A6A6S351_9PLEO</name>
<accession>A0A6A6S351</accession>
<dbReference type="AlphaFoldDB" id="A0A6A6S351"/>
<dbReference type="EMBL" id="MU006781">
    <property type="protein sequence ID" value="KAF2642249.1"/>
    <property type="molecule type" value="Genomic_DNA"/>
</dbReference>
<keyword evidence="3" id="KW-1185">Reference proteome</keyword>
<evidence type="ECO:0000313" key="3">
    <source>
        <dbReference type="Proteomes" id="UP000799753"/>
    </source>
</evidence>
<organism evidence="2 3">
    <name type="scientific">Massarina eburnea CBS 473.64</name>
    <dbReference type="NCBI Taxonomy" id="1395130"/>
    <lineage>
        <taxon>Eukaryota</taxon>
        <taxon>Fungi</taxon>
        <taxon>Dikarya</taxon>
        <taxon>Ascomycota</taxon>
        <taxon>Pezizomycotina</taxon>
        <taxon>Dothideomycetes</taxon>
        <taxon>Pleosporomycetidae</taxon>
        <taxon>Pleosporales</taxon>
        <taxon>Massarineae</taxon>
        <taxon>Massarinaceae</taxon>
        <taxon>Massarina</taxon>
    </lineage>
</organism>
<feature type="compositionally biased region" description="Basic and acidic residues" evidence="1">
    <location>
        <begin position="262"/>
        <end position="271"/>
    </location>
</feature>
<protein>
    <submittedName>
        <fullName evidence="2">P-loop containing nucleoside triphosphate hydrolase protein</fullName>
    </submittedName>
</protein>
<proteinExistence type="predicted"/>
<evidence type="ECO:0000256" key="1">
    <source>
        <dbReference type="SAM" id="MobiDB-lite"/>
    </source>
</evidence>
<dbReference type="SUPFAM" id="SSF52540">
    <property type="entry name" value="P-loop containing nucleoside triphosphate hydrolases"/>
    <property type="match status" value="1"/>
</dbReference>
<feature type="region of interest" description="Disordered" evidence="1">
    <location>
        <begin position="249"/>
        <end position="271"/>
    </location>
</feature>